<dbReference type="InterPro" id="IPR035965">
    <property type="entry name" value="PAS-like_dom_sf"/>
</dbReference>
<dbReference type="Proteomes" id="UP001153365">
    <property type="component" value="Unassembled WGS sequence"/>
</dbReference>
<dbReference type="InterPro" id="IPR000014">
    <property type="entry name" value="PAS"/>
</dbReference>
<dbReference type="EMBL" id="CALTRL010005807">
    <property type="protein sequence ID" value="CAH7686657.1"/>
    <property type="molecule type" value="Genomic_DNA"/>
</dbReference>
<sequence>MQNELLLNYQGLINLDRWTDETKIDLMAKDIREHSSALLSLYYPEHQMFEGSSLPSSETGNHLQNLSRLSILESGMQSSRSSLLSSLHQKEFQKSGPHWIPKSGFYPCFCLVNPRVANCPIVLVSQNFSFSTGYQPYEMIGKTIHILRKSSTNTDNTQFFQEKGNPEIELSVCLRKDGGGFYGYWVIEPLLDPCGKVMFYLVLIQDITLDLKILLSPFLNISSQESSQFQFSPRMTDNQSKEDATISSGPSISNSRRSGTSSLKRDLKTLKTKYIREWVNTNSTSLNSRLGHNPKNRTQFLNRRNSTSLSFTSVFSTRNKVDICKIEKPLVPASQSMILTRRDRSIMYISKRTLEFLGIPTESTTDVWNPPILQEDITKFLYSNSAQETNDIISLITELFYRGTSGKCRCIIRYKSNLNESENDAKGKKSSAEVGKWGEFTQKPASKYLKRELK</sequence>
<dbReference type="NCBIfam" id="TIGR00229">
    <property type="entry name" value="sensory_box"/>
    <property type="match status" value="1"/>
</dbReference>
<dbReference type="SUPFAM" id="SSF55785">
    <property type="entry name" value="PYP-like sensor domain (PAS domain)"/>
    <property type="match status" value="1"/>
</dbReference>
<comment type="caution">
    <text evidence="2">The sequence shown here is derived from an EMBL/GenBank/DDBJ whole genome shotgun (WGS) entry which is preliminary data.</text>
</comment>
<name>A0AAV0BKH9_PHAPC</name>
<organism evidence="2 3">
    <name type="scientific">Phakopsora pachyrhizi</name>
    <name type="common">Asian soybean rust disease fungus</name>
    <dbReference type="NCBI Taxonomy" id="170000"/>
    <lineage>
        <taxon>Eukaryota</taxon>
        <taxon>Fungi</taxon>
        <taxon>Dikarya</taxon>
        <taxon>Basidiomycota</taxon>
        <taxon>Pucciniomycotina</taxon>
        <taxon>Pucciniomycetes</taxon>
        <taxon>Pucciniales</taxon>
        <taxon>Phakopsoraceae</taxon>
        <taxon>Phakopsora</taxon>
    </lineage>
</organism>
<gene>
    <name evidence="2" type="ORF">PPACK8108_LOCUS21338</name>
</gene>
<keyword evidence="3" id="KW-1185">Reference proteome</keyword>
<evidence type="ECO:0000313" key="3">
    <source>
        <dbReference type="Proteomes" id="UP001153365"/>
    </source>
</evidence>
<proteinExistence type="predicted"/>
<dbReference type="AlphaFoldDB" id="A0AAV0BKH9"/>
<feature type="compositionally biased region" description="Low complexity" evidence="1">
    <location>
        <begin position="246"/>
        <end position="262"/>
    </location>
</feature>
<evidence type="ECO:0000256" key="1">
    <source>
        <dbReference type="SAM" id="MobiDB-lite"/>
    </source>
</evidence>
<accession>A0AAV0BKH9</accession>
<feature type="region of interest" description="Disordered" evidence="1">
    <location>
        <begin position="230"/>
        <end position="263"/>
    </location>
</feature>
<protein>
    <submittedName>
        <fullName evidence="2">Expressed protein</fullName>
    </submittedName>
</protein>
<evidence type="ECO:0000313" key="2">
    <source>
        <dbReference type="EMBL" id="CAH7686657.1"/>
    </source>
</evidence>
<dbReference type="Gene3D" id="3.30.450.20">
    <property type="entry name" value="PAS domain"/>
    <property type="match status" value="1"/>
</dbReference>
<reference evidence="2" key="1">
    <citation type="submission" date="2022-06" db="EMBL/GenBank/DDBJ databases">
        <authorList>
            <consortium name="SYNGENTA / RWTH Aachen University"/>
        </authorList>
    </citation>
    <scope>NUCLEOTIDE SEQUENCE</scope>
</reference>